<feature type="compositionally biased region" description="Basic and acidic residues" evidence="1">
    <location>
        <begin position="203"/>
        <end position="214"/>
    </location>
</feature>
<feature type="compositionally biased region" description="Basic and acidic residues" evidence="1">
    <location>
        <begin position="25"/>
        <end position="43"/>
    </location>
</feature>
<feature type="compositionally biased region" description="Basic and acidic residues" evidence="1">
    <location>
        <begin position="674"/>
        <end position="688"/>
    </location>
</feature>
<proteinExistence type="predicted"/>
<evidence type="ECO:0000256" key="1">
    <source>
        <dbReference type="SAM" id="MobiDB-lite"/>
    </source>
</evidence>
<feature type="compositionally biased region" description="Basic and acidic residues" evidence="1">
    <location>
        <begin position="465"/>
        <end position="475"/>
    </location>
</feature>
<protein>
    <submittedName>
        <fullName evidence="2">Uncharacterized protein</fullName>
    </submittedName>
</protein>
<feature type="compositionally biased region" description="Basic and acidic residues" evidence="1">
    <location>
        <begin position="593"/>
        <end position="613"/>
    </location>
</feature>
<feature type="region of interest" description="Disordered" evidence="1">
    <location>
        <begin position="917"/>
        <end position="955"/>
    </location>
</feature>
<feature type="compositionally biased region" description="Polar residues" evidence="1">
    <location>
        <begin position="917"/>
        <end position="933"/>
    </location>
</feature>
<feature type="compositionally biased region" description="Low complexity" evidence="1">
    <location>
        <begin position="251"/>
        <end position="262"/>
    </location>
</feature>
<feature type="region of interest" description="Disordered" evidence="1">
    <location>
        <begin position="558"/>
        <end position="613"/>
    </location>
</feature>
<feature type="compositionally biased region" description="Basic residues" evidence="1">
    <location>
        <begin position="376"/>
        <end position="385"/>
    </location>
</feature>
<feature type="compositionally biased region" description="Polar residues" evidence="1">
    <location>
        <begin position="722"/>
        <end position="740"/>
    </location>
</feature>
<feature type="compositionally biased region" description="Acidic residues" evidence="1">
    <location>
        <begin position="503"/>
        <end position="512"/>
    </location>
</feature>
<feature type="compositionally biased region" description="Basic and acidic residues" evidence="1">
    <location>
        <begin position="52"/>
        <end position="62"/>
    </location>
</feature>
<feature type="compositionally biased region" description="Polar residues" evidence="1">
    <location>
        <begin position="994"/>
        <end position="1017"/>
    </location>
</feature>
<feature type="compositionally biased region" description="Acidic residues" evidence="1">
    <location>
        <begin position="346"/>
        <end position="361"/>
    </location>
</feature>
<gene>
    <name evidence="2" type="ORF">RRG08_053291</name>
</gene>
<feature type="region of interest" description="Disordered" evidence="1">
    <location>
        <begin position="771"/>
        <end position="847"/>
    </location>
</feature>
<name>A0AAE0Z7P6_9GAST</name>
<sequence>MPCRSEKSVATVDQRGKSSAPLIEASERNNTEDHNDDADRNSDDVATAKIEGQTREELAGRERKQRHRKPAGNPAGEENKENDTKSAGQGEGRGQEIPAGKSSGVCRGEKSVQVKDTIKSDGKMEQARDRSKLGSAQNVGAGSEDSPTSVNKDNAPKKSTGFCRSDKDVEVIDASHSQQGKPDEDASNDPRERPRSATGSSTDMKDRNSKDKVSPGKQSGGFCRKNTDVAVKDSTTKLQGEPFTKSEDKSSATAIAAETESANQKSAGVGPTKSANQKPPAGRSGTCCGGRSVEIKESLRPLDKPDSGAEPEPRNIQDDSFGEPIHSGLDDLVGEEDNTPEKEMSEESFEEIDDDDDDDSDSKDVIIVKPEPPPPKIKKKKKGKKEKGLTDYVEDSPNKGGPLSMNPRKGKYSVTSSAPEQEEEPLYAQVERTPTKKKQTQVKLGDASGVESKDTPTKRKKKKRLETETQDDIRSAYENQIASLAATSGSEGGFTLNDHPTVEEESELLENAEAERKKNKQRLREKKLRETGGESPVKKGDATNLAYENAQREIDKVLAPKIIAEDQDVDSEGSGKKKKKGKDKSKKKKKEKNKGEDNEAYSSDERVEESLEEAKAKMHQLLDDAFSLFSHSRSSISNKVAPAKQSSEENNSPRDKDKRSPRNEGGSKTPSPRDSSKKASPREEEKKHTPMNIIRSHEPYDKSGLVTWDPYRASDETAVISLPSTQTNLSSQPPHQEKLTTSTFTESLPGSLRPNYFATQPAEPIVIKSSELGDSNRHPPMGRDFYTSPRNHTGSPVPPHGTFQNPLYDDSYRHANPTSQPSGVRAGSRHAPPYHQQPIRPTDRHYEPYYGLSSFQEIPQASTIPGQVDQRDPNPHHRDIATLNSVGTLDYRNPTYSDSFGRGSKSLYNGYQQLEMTSRPGTENTSSAQNDLGRTNERQDRIMSHTAPQRGENPNMDMVDAVSGSLRPGASPQPLINSLREELQTLASKKGTKIGSSTVPLGATNGASRNNGFQSLR</sequence>
<accession>A0AAE0Z7P6</accession>
<feature type="region of interest" description="Disordered" evidence="1">
    <location>
        <begin position="988"/>
        <end position="1017"/>
    </location>
</feature>
<feature type="compositionally biased region" description="Basic and acidic residues" evidence="1">
    <location>
        <begin position="225"/>
        <end position="235"/>
    </location>
</feature>
<feature type="compositionally biased region" description="Basic and acidic residues" evidence="1">
    <location>
        <begin position="107"/>
        <end position="132"/>
    </location>
</feature>
<dbReference type="Proteomes" id="UP001283361">
    <property type="component" value="Unassembled WGS sequence"/>
</dbReference>
<feature type="compositionally biased region" description="Basic and acidic residues" evidence="1">
    <location>
        <begin position="527"/>
        <end position="541"/>
    </location>
</feature>
<evidence type="ECO:0000313" key="2">
    <source>
        <dbReference type="EMBL" id="KAK3763437.1"/>
    </source>
</evidence>
<feature type="compositionally biased region" description="Basic residues" evidence="1">
    <location>
        <begin position="517"/>
        <end position="526"/>
    </location>
</feature>
<comment type="caution">
    <text evidence="2">The sequence shown here is derived from an EMBL/GenBank/DDBJ whole genome shotgun (WGS) entry which is preliminary data.</text>
</comment>
<feature type="compositionally biased region" description="Basic and acidic residues" evidence="1">
    <location>
        <begin position="181"/>
        <end position="195"/>
    </location>
</feature>
<reference evidence="2" key="1">
    <citation type="journal article" date="2023" name="G3 (Bethesda)">
        <title>A reference genome for the long-term kleptoplast-retaining sea slug Elysia crispata morphotype clarki.</title>
        <authorList>
            <person name="Eastman K.E."/>
            <person name="Pendleton A.L."/>
            <person name="Shaikh M.A."/>
            <person name="Suttiyut T."/>
            <person name="Ogas R."/>
            <person name="Tomko P."/>
            <person name="Gavelis G."/>
            <person name="Widhalm J.R."/>
            <person name="Wisecaver J.H."/>
        </authorList>
    </citation>
    <scope>NUCLEOTIDE SEQUENCE</scope>
    <source>
        <strain evidence="2">ECLA1</strain>
    </source>
</reference>
<evidence type="ECO:0000313" key="3">
    <source>
        <dbReference type="Proteomes" id="UP001283361"/>
    </source>
</evidence>
<dbReference type="EMBL" id="JAWDGP010004560">
    <property type="protein sequence ID" value="KAK3763437.1"/>
    <property type="molecule type" value="Genomic_DNA"/>
</dbReference>
<feature type="compositionally biased region" description="Basic residues" evidence="1">
    <location>
        <begin position="576"/>
        <end position="592"/>
    </location>
</feature>
<feature type="region of interest" description="Disordered" evidence="1">
    <location>
        <begin position="719"/>
        <end position="740"/>
    </location>
</feature>
<organism evidence="2 3">
    <name type="scientific">Elysia crispata</name>
    <name type="common">lettuce slug</name>
    <dbReference type="NCBI Taxonomy" id="231223"/>
    <lineage>
        <taxon>Eukaryota</taxon>
        <taxon>Metazoa</taxon>
        <taxon>Spiralia</taxon>
        <taxon>Lophotrochozoa</taxon>
        <taxon>Mollusca</taxon>
        <taxon>Gastropoda</taxon>
        <taxon>Heterobranchia</taxon>
        <taxon>Euthyneura</taxon>
        <taxon>Panpulmonata</taxon>
        <taxon>Sacoglossa</taxon>
        <taxon>Placobranchoidea</taxon>
        <taxon>Plakobranchidae</taxon>
        <taxon>Elysia</taxon>
    </lineage>
</organism>
<feature type="region of interest" description="Disordered" evidence="1">
    <location>
        <begin position="1"/>
        <end position="546"/>
    </location>
</feature>
<keyword evidence="3" id="KW-1185">Reference proteome</keyword>
<feature type="compositionally biased region" description="Basic and acidic residues" evidence="1">
    <location>
        <begin position="934"/>
        <end position="943"/>
    </location>
</feature>
<dbReference type="AlphaFoldDB" id="A0AAE0Z7P6"/>
<feature type="region of interest" description="Disordered" evidence="1">
    <location>
        <begin position="634"/>
        <end position="707"/>
    </location>
</feature>
<feature type="compositionally biased region" description="Polar residues" evidence="1">
    <location>
        <begin position="134"/>
        <end position="152"/>
    </location>
</feature>
<feature type="compositionally biased region" description="Basic and acidic residues" evidence="1">
    <location>
        <begin position="651"/>
        <end position="662"/>
    </location>
</feature>
<feature type="compositionally biased region" description="Polar residues" evidence="1">
    <location>
        <begin position="477"/>
        <end position="489"/>
    </location>
</feature>
<feature type="compositionally biased region" description="Basic and acidic residues" evidence="1">
    <location>
        <begin position="293"/>
        <end position="317"/>
    </location>
</feature>